<comment type="caution">
    <text evidence="2">The sequence shown here is derived from an EMBL/GenBank/DDBJ whole genome shotgun (WGS) entry which is preliminary data.</text>
</comment>
<sequence length="186" mass="21660">MAKKQNKIQSQSKKKNKLSVKNIFIGSVIVLIAGFLIFNNFIKNPKPEMDYYTFTKEGELVFSDSLGNTKAKIDLEIADDEYQRQLGLMNRKEMMENQGMLFIFPRQDWLSFWMRNTFISLDMIFVDENKKIVTIHKNTRILSDTSYPSTKPARYVVEVIAGFTDKYNIQVGDKIDWMGMTLNNSK</sequence>
<dbReference type="PANTHER" id="PTHR37953:SF1">
    <property type="entry name" value="UPF0127 PROTEIN MJ1496"/>
    <property type="match status" value="1"/>
</dbReference>
<accession>A0A832DH34</accession>
<dbReference type="PANTHER" id="PTHR37953">
    <property type="entry name" value="UPF0127 PROTEIN MJ1496"/>
    <property type="match status" value="1"/>
</dbReference>
<reference evidence="2" key="1">
    <citation type="journal article" date="2020" name="mSystems">
        <title>Genome- and Community-Level Interaction Insights into Carbon Utilization and Element Cycling Functions of Hydrothermarchaeota in Hydrothermal Sediment.</title>
        <authorList>
            <person name="Zhou Z."/>
            <person name="Liu Y."/>
            <person name="Xu W."/>
            <person name="Pan J."/>
            <person name="Luo Z.H."/>
            <person name="Li M."/>
        </authorList>
    </citation>
    <scope>NUCLEOTIDE SEQUENCE [LARGE SCALE GENOMIC DNA]</scope>
    <source>
        <strain evidence="2">SpSt-500</strain>
    </source>
</reference>
<dbReference type="InterPro" id="IPR003795">
    <property type="entry name" value="DUF192"/>
</dbReference>
<dbReference type="Gene3D" id="2.60.120.1140">
    <property type="entry name" value="Protein of unknown function DUF192"/>
    <property type="match status" value="1"/>
</dbReference>
<name>A0A832DH34_9BACT</name>
<keyword evidence="1" id="KW-0472">Membrane</keyword>
<organism evidence="2">
    <name type="scientific">Ignavibacterium album</name>
    <dbReference type="NCBI Taxonomy" id="591197"/>
    <lineage>
        <taxon>Bacteria</taxon>
        <taxon>Pseudomonadati</taxon>
        <taxon>Ignavibacteriota</taxon>
        <taxon>Ignavibacteria</taxon>
        <taxon>Ignavibacteriales</taxon>
        <taxon>Ignavibacteriaceae</taxon>
        <taxon>Ignavibacterium</taxon>
    </lineage>
</organism>
<protein>
    <submittedName>
        <fullName evidence="2">DUF192 domain-containing protein</fullName>
    </submittedName>
</protein>
<keyword evidence="1" id="KW-0812">Transmembrane</keyword>
<keyword evidence="1" id="KW-1133">Transmembrane helix</keyword>
<dbReference type="InterPro" id="IPR038695">
    <property type="entry name" value="Saro_0823-like_sf"/>
</dbReference>
<feature type="transmembrane region" description="Helical" evidence="1">
    <location>
        <begin position="20"/>
        <end position="38"/>
    </location>
</feature>
<dbReference type="EMBL" id="DSVI01000005">
    <property type="protein sequence ID" value="HGT47312.1"/>
    <property type="molecule type" value="Genomic_DNA"/>
</dbReference>
<gene>
    <name evidence="2" type="ORF">ENS56_04715</name>
</gene>
<evidence type="ECO:0000313" key="2">
    <source>
        <dbReference type="EMBL" id="HGT47312.1"/>
    </source>
</evidence>
<proteinExistence type="predicted"/>
<dbReference type="AlphaFoldDB" id="A0A832DH34"/>
<evidence type="ECO:0000256" key="1">
    <source>
        <dbReference type="SAM" id="Phobius"/>
    </source>
</evidence>
<dbReference type="Pfam" id="PF02643">
    <property type="entry name" value="DUF192"/>
    <property type="match status" value="1"/>
</dbReference>